<dbReference type="GO" id="GO:0005634">
    <property type="term" value="C:nucleus"/>
    <property type="evidence" value="ECO:0007669"/>
    <property type="project" value="UniProtKB-SubCell"/>
</dbReference>
<keyword evidence="6" id="KW-0010">Activator</keyword>
<gene>
    <name evidence="11" type="ORF">E3N88_12804</name>
</gene>
<evidence type="ECO:0000256" key="3">
    <source>
        <dbReference type="ARBA" id="ARBA00022821"/>
    </source>
</evidence>
<dbReference type="PROSITE" id="PS51032">
    <property type="entry name" value="AP2_ERF"/>
    <property type="match status" value="1"/>
</dbReference>
<comment type="subcellular location">
    <subcellularLocation>
        <location evidence="1">Nucleus</location>
    </subcellularLocation>
</comment>
<dbReference type="EMBL" id="SZYD01000006">
    <property type="protein sequence ID" value="KAD5961331.1"/>
    <property type="molecule type" value="Genomic_DNA"/>
</dbReference>
<dbReference type="Pfam" id="PF00847">
    <property type="entry name" value="AP2"/>
    <property type="match status" value="1"/>
</dbReference>
<dbReference type="FunFam" id="3.30.730.10:FF:000001">
    <property type="entry name" value="Ethylene-responsive transcription factor 2"/>
    <property type="match status" value="1"/>
</dbReference>
<proteinExistence type="predicted"/>
<evidence type="ECO:0000313" key="11">
    <source>
        <dbReference type="EMBL" id="KAD5961331.1"/>
    </source>
</evidence>
<evidence type="ECO:0000256" key="5">
    <source>
        <dbReference type="ARBA" id="ARBA00023125"/>
    </source>
</evidence>
<keyword evidence="7" id="KW-0804">Transcription</keyword>
<dbReference type="InterPro" id="IPR044808">
    <property type="entry name" value="ERF_plant"/>
</dbReference>
<dbReference type="AlphaFoldDB" id="A0A5N6P6L6"/>
<dbReference type="Proteomes" id="UP000326396">
    <property type="component" value="Linkage Group LG14"/>
</dbReference>
<dbReference type="GO" id="GO:0003700">
    <property type="term" value="F:DNA-binding transcription factor activity"/>
    <property type="evidence" value="ECO:0007669"/>
    <property type="project" value="InterPro"/>
</dbReference>
<dbReference type="Gene3D" id="3.30.730.10">
    <property type="entry name" value="AP2/ERF domain"/>
    <property type="match status" value="1"/>
</dbReference>
<comment type="caution">
    <text evidence="11">The sequence shown here is derived from an EMBL/GenBank/DDBJ whole genome shotgun (WGS) entry which is preliminary data.</text>
</comment>
<feature type="compositionally biased region" description="Low complexity" evidence="9">
    <location>
        <begin position="84"/>
        <end position="93"/>
    </location>
</feature>
<feature type="region of interest" description="Disordered" evidence="9">
    <location>
        <begin position="61"/>
        <end position="106"/>
    </location>
</feature>
<sequence>MASIPESSTLDLIRQHLLIDETFSDFGFPQISSSSPSSSSPSSSSSSPVFEQFEFNEISEPMVFSHSPKQRGGSFNERKPSLNISIPSPSPAIEKPVSPESCDQRRYRGVRRRPWGKFAAEIRDPNKKGSRLWLGTFNTAVEAARAYDTAAFKLRGSKAIINFPLEIGNLNRTSEVSAAKVTGRKRVAIEADVEDRETRKDKKMETEHADAAVVPLTPSCWTAVWDFADDDGNGMGIFKLLQVVYVYTHHPYSSPPPPPEFVAGNPSAIRLKSCHGLYLTRFLLLPTISIYTAESSLSPTPVVLPPENLPLQIRHQ</sequence>
<dbReference type="PRINTS" id="PR00367">
    <property type="entry name" value="ETHRSPELEMNT"/>
</dbReference>
<feature type="compositionally biased region" description="Low complexity" evidence="9">
    <location>
        <begin position="32"/>
        <end position="48"/>
    </location>
</feature>
<keyword evidence="4" id="KW-0805">Transcription regulation</keyword>
<keyword evidence="8" id="KW-0539">Nucleus</keyword>
<evidence type="ECO:0000256" key="2">
    <source>
        <dbReference type="ARBA" id="ARBA00022745"/>
    </source>
</evidence>
<keyword evidence="2" id="KW-0936">Ethylene signaling pathway</keyword>
<evidence type="ECO:0000256" key="6">
    <source>
        <dbReference type="ARBA" id="ARBA00023159"/>
    </source>
</evidence>
<accession>A0A5N6P6L6</accession>
<keyword evidence="12" id="KW-1185">Reference proteome</keyword>
<keyword evidence="3" id="KW-0611">Plant defense</keyword>
<evidence type="ECO:0000256" key="4">
    <source>
        <dbReference type="ARBA" id="ARBA00023015"/>
    </source>
</evidence>
<protein>
    <recommendedName>
        <fullName evidence="10">AP2/ERF domain-containing protein</fullName>
    </recommendedName>
</protein>
<evidence type="ECO:0000256" key="9">
    <source>
        <dbReference type="SAM" id="MobiDB-lite"/>
    </source>
</evidence>
<evidence type="ECO:0000256" key="7">
    <source>
        <dbReference type="ARBA" id="ARBA00023163"/>
    </source>
</evidence>
<dbReference type="SUPFAM" id="SSF54171">
    <property type="entry name" value="DNA-binding domain"/>
    <property type="match status" value="1"/>
</dbReference>
<dbReference type="GO" id="GO:0000976">
    <property type="term" value="F:transcription cis-regulatory region binding"/>
    <property type="evidence" value="ECO:0007669"/>
    <property type="project" value="UniProtKB-ARBA"/>
</dbReference>
<dbReference type="SMART" id="SM00380">
    <property type="entry name" value="AP2"/>
    <property type="match status" value="1"/>
</dbReference>
<name>A0A5N6P6L6_9ASTR</name>
<feature type="region of interest" description="Disordered" evidence="9">
    <location>
        <begin position="29"/>
        <end position="48"/>
    </location>
</feature>
<dbReference type="InterPro" id="IPR036955">
    <property type="entry name" value="AP2/ERF_dom_sf"/>
</dbReference>
<dbReference type="InterPro" id="IPR001471">
    <property type="entry name" value="AP2/ERF_dom"/>
</dbReference>
<dbReference type="PANTHER" id="PTHR31190:SF499">
    <property type="entry name" value="ETHYLENE-RESPONSIVE TRANSCRIPTION FACTOR ERF105"/>
    <property type="match status" value="1"/>
</dbReference>
<feature type="domain" description="AP2/ERF" evidence="10">
    <location>
        <begin position="106"/>
        <end position="164"/>
    </location>
</feature>
<dbReference type="OrthoDB" id="674504at2759"/>
<dbReference type="InterPro" id="IPR016177">
    <property type="entry name" value="DNA-bd_dom_sf"/>
</dbReference>
<keyword evidence="5" id="KW-0238">DNA-binding</keyword>
<dbReference type="GO" id="GO:0009873">
    <property type="term" value="P:ethylene-activated signaling pathway"/>
    <property type="evidence" value="ECO:0007669"/>
    <property type="project" value="UniProtKB-KW"/>
</dbReference>
<organism evidence="11 12">
    <name type="scientific">Mikania micrantha</name>
    <name type="common">bitter vine</name>
    <dbReference type="NCBI Taxonomy" id="192012"/>
    <lineage>
        <taxon>Eukaryota</taxon>
        <taxon>Viridiplantae</taxon>
        <taxon>Streptophyta</taxon>
        <taxon>Embryophyta</taxon>
        <taxon>Tracheophyta</taxon>
        <taxon>Spermatophyta</taxon>
        <taxon>Magnoliopsida</taxon>
        <taxon>eudicotyledons</taxon>
        <taxon>Gunneridae</taxon>
        <taxon>Pentapetalae</taxon>
        <taxon>asterids</taxon>
        <taxon>campanulids</taxon>
        <taxon>Asterales</taxon>
        <taxon>Asteraceae</taxon>
        <taxon>Asteroideae</taxon>
        <taxon>Heliantheae alliance</taxon>
        <taxon>Eupatorieae</taxon>
        <taxon>Mikania</taxon>
    </lineage>
</organism>
<evidence type="ECO:0000259" key="10">
    <source>
        <dbReference type="PROSITE" id="PS51032"/>
    </source>
</evidence>
<evidence type="ECO:0000256" key="1">
    <source>
        <dbReference type="ARBA" id="ARBA00004123"/>
    </source>
</evidence>
<dbReference type="CDD" id="cd00018">
    <property type="entry name" value="AP2"/>
    <property type="match status" value="1"/>
</dbReference>
<reference evidence="11 12" key="1">
    <citation type="submission" date="2019-05" db="EMBL/GenBank/DDBJ databases">
        <title>Mikania micrantha, genome provides insights into the molecular mechanism of rapid growth.</title>
        <authorList>
            <person name="Liu B."/>
        </authorList>
    </citation>
    <scope>NUCLEOTIDE SEQUENCE [LARGE SCALE GENOMIC DNA]</scope>
    <source>
        <strain evidence="11">NLD-2019</strain>
        <tissue evidence="11">Leaf</tissue>
    </source>
</reference>
<dbReference type="GO" id="GO:0006952">
    <property type="term" value="P:defense response"/>
    <property type="evidence" value="ECO:0007669"/>
    <property type="project" value="UniProtKB-KW"/>
</dbReference>
<evidence type="ECO:0000256" key="8">
    <source>
        <dbReference type="ARBA" id="ARBA00023242"/>
    </source>
</evidence>
<dbReference type="PANTHER" id="PTHR31190">
    <property type="entry name" value="DNA-BINDING DOMAIN"/>
    <property type="match status" value="1"/>
</dbReference>
<evidence type="ECO:0000313" key="12">
    <source>
        <dbReference type="Proteomes" id="UP000326396"/>
    </source>
</evidence>